<evidence type="ECO:0000256" key="2">
    <source>
        <dbReference type="ARBA" id="ARBA00007267"/>
    </source>
</evidence>
<protein>
    <submittedName>
        <fullName evidence="5">Protein lin-54</fullName>
    </submittedName>
</protein>
<reference evidence="5" key="1">
    <citation type="journal article" date="2023" name="Front. Mar. Sci.">
        <title>A new Merluccius polli reference genome to investigate the effects of global change in West African waters.</title>
        <authorList>
            <person name="Mateo J.L."/>
            <person name="Blanco-Fernandez C."/>
            <person name="Garcia-Vazquez E."/>
            <person name="Machado-Schiaffino G."/>
        </authorList>
    </citation>
    <scope>NUCLEOTIDE SEQUENCE</scope>
    <source>
        <strain evidence="5">C29</strain>
        <tissue evidence="5">Fin</tissue>
    </source>
</reference>
<evidence type="ECO:0000259" key="4">
    <source>
        <dbReference type="PROSITE" id="PS51634"/>
    </source>
</evidence>
<evidence type="ECO:0000256" key="1">
    <source>
        <dbReference type="ARBA" id="ARBA00004123"/>
    </source>
</evidence>
<dbReference type="Proteomes" id="UP001174136">
    <property type="component" value="Unassembled WGS sequence"/>
</dbReference>
<dbReference type="PANTHER" id="PTHR12446">
    <property type="entry name" value="TESMIN/TSO1-RELATED"/>
    <property type="match status" value="1"/>
</dbReference>
<dbReference type="AlphaFoldDB" id="A0AA47M4V7"/>
<keyword evidence="6" id="KW-1185">Reference proteome</keyword>
<comment type="similarity">
    <text evidence="2">Belongs to the lin-54 family.</text>
</comment>
<accession>A0AA47M4V7</accession>
<dbReference type="GO" id="GO:0005634">
    <property type="term" value="C:nucleus"/>
    <property type="evidence" value="ECO:0007669"/>
    <property type="project" value="UniProtKB-SubCell"/>
</dbReference>
<dbReference type="PANTHER" id="PTHR12446:SF34">
    <property type="entry name" value="PROTEIN LIN-54 HOMOLOG"/>
    <property type="match status" value="1"/>
</dbReference>
<comment type="caution">
    <text evidence="5">The sequence shown here is derived from an EMBL/GenBank/DDBJ whole genome shotgun (WGS) entry which is preliminary data.</text>
</comment>
<proteinExistence type="inferred from homology"/>
<keyword evidence="3" id="KW-0539">Nucleus</keyword>
<feature type="domain" description="CRC" evidence="4">
    <location>
        <begin position="154"/>
        <end position="265"/>
    </location>
</feature>
<name>A0AA47M4V7_MERPO</name>
<dbReference type="PROSITE" id="PS51634">
    <property type="entry name" value="CRC"/>
    <property type="match status" value="1"/>
</dbReference>
<organism evidence="5 6">
    <name type="scientific">Merluccius polli</name>
    <name type="common">Benguela hake</name>
    <name type="synonym">Merluccius cadenati</name>
    <dbReference type="NCBI Taxonomy" id="89951"/>
    <lineage>
        <taxon>Eukaryota</taxon>
        <taxon>Metazoa</taxon>
        <taxon>Chordata</taxon>
        <taxon>Craniata</taxon>
        <taxon>Vertebrata</taxon>
        <taxon>Euteleostomi</taxon>
        <taxon>Actinopterygii</taxon>
        <taxon>Neopterygii</taxon>
        <taxon>Teleostei</taxon>
        <taxon>Neoteleostei</taxon>
        <taxon>Acanthomorphata</taxon>
        <taxon>Zeiogadaria</taxon>
        <taxon>Gadariae</taxon>
        <taxon>Gadiformes</taxon>
        <taxon>Gadoidei</taxon>
        <taxon>Merlucciidae</taxon>
        <taxon>Merluccius</taxon>
    </lineage>
</organism>
<evidence type="ECO:0000256" key="3">
    <source>
        <dbReference type="ARBA" id="ARBA00023242"/>
    </source>
</evidence>
<gene>
    <name evidence="5" type="primary">LIN54</name>
    <name evidence="5" type="ORF">N1851_030844</name>
</gene>
<evidence type="ECO:0000313" key="5">
    <source>
        <dbReference type="EMBL" id="KAK0133613.1"/>
    </source>
</evidence>
<dbReference type="GO" id="GO:0006355">
    <property type="term" value="P:regulation of DNA-templated transcription"/>
    <property type="evidence" value="ECO:0007669"/>
    <property type="project" value="TreeGrafter"/>
</dbReference>
<dbReference type="EMBL" id="JAOPHQ010005978">
    <property type="protein sequence ID" value="KAK0133613.1"/>
    <property type="molecule type" value="Genomic_DNA"/>
</dbReference>
<dbReference type="InterPro" id="IPR033467">
    <property type="entry name" value="Tesmin/TSO1-like_CXC"/>
</dbReference>
<evidence type="ECO:0000313" key="6">
    <source>
        <dbReference type="Proteomes" id="UP001174136"/>
    </source>
</evidence>
<comment type="subcellular location">
    <subcellularLocation>
        <location evidence="1">Nucleus</location>
    </subcellularLocation>
</comment>
<dbReference type="Pfam" id="PF03638">
    <property type="entry name" value="TCR"/>
    <property type="match status" value="2"/>
</dbReference>
<dbReference type="SMART" id="SM01114">
    <property type="entry name" value="CXC"/>
    <property type="match status" value="2"/>
</dbReference>
<dbReference type="InterPro" id="IPR028307">
    <property type="entry name" value="Lin-54_fam"/>
</dbReference>
<dbReference type="InterPro" id="IPR005172">
    <property type="entry name" value="CRC"/>
</dbReference>
<sequence length="343" mass="38094">MNALIQYVSSCVPCNTQQAKGRSFSAMEQGQYQDLEDICFSDVGPLSIGTWENYNPVHLGRLAGTCVWTVEPPDGILPGNPHCLSFSPVSGLPENDPHSSVSLPWVAVGAMHHGMIPKQQATCPVYSETRVNPGDCNSEASGARMNWTMPDSKSKKPCNCTKSQCLKRYCDCFAKGELCSNCNCLNCCNNAEHYIERQNAILNCLDRNPEAFKFNIVSRQEVEGHHEKGCNCKQSSCLKNYCECYKAKMVCSSTCKCVGCLNFEDNSEMKTRVRDHTEVSSDKKMHKETCYPSLITLAVVEDTCDSLLAQAVQAERKGYCHALAQRMILQEFGHHLTQIAECI</sequence>